<gene>
    <name evidence="1" type="ORF">Vadar_023636</name>
</gene>
<evidence type="ECO:0000313" key="2">
    <source>
        <dbReference type="Proteomes" id="UP000828048"/>
    </source>
</evidence>
<proteinExistence type="predicted"/>
<keyword evidence="2" id="KW-1185">Reference proteome</keyword>
<name>A0ACB7ZLE2_9ERIC</name>
<comment type="caution">
    <text evidence="1">The sequence shown here is derived from an EMBL/GenBank/DDBJ whole genome shotgun (WGS) entry which is preliminary data.</text>
</comment>
<organism evidence="1 2">
    <name type="scientific">Vaccinium darrowii</name>
    <dbReference type="NCBI Taxonomy" id="229202"/>
    <lineage>
        <taxon>Eukaryota</taxon>
        <taxon>Viridiplantae</taxon>
        <taxon>Streptophyta</taxon>
        <taxon>Embryophyta</taxon>
        <taxon>Tracheophyta</taxon>
        <taxon>Spermatophyta</taxon>
        <taxon>Magnoliopsida</taxon>
        <taxon>eudicotyledons</taxon>
        <taxon>Gunneridae</taxon>
        <taxon>Pentapetalae</taxon>
        <taxon>asterids</taxon>
        <taxon>Ericales</taxon>
        <taxon>Ericaceae</taxon>
        <taxon>Vaccinioideae</taxon>
        <taxon>Vaccinieae</taxon>
        <taxon>Vaccinium</taxon>
    </lineage>
</organism>
<protein>
    <submittedName>
        <fullName evidence="1">Uncharacterized protein</fullName>
    </submittedName>
</protein>
<sequence length="115" mass="12697">MATPFTAFRPSPIICSASSNRRKPPTTSSPNWWTPLFGWPSDPDYIVKEPAVAETPHSSDSDPGRARSRFGLGCFTEEKAKELRRKTAEITPFHDVMYHSAVASRLASGTTSENI</sequence>
<reference evidence="1 2" key="1">
    <citation type="journal article" date="2021" name="Hortic Res">
        <title>High-quality reference genome and annotation aids understanding of berry development for evergreen blueberry (Vaccinium darrowii).</title>
        <authorList>
            <person name="Yu J."/>
            <person name="Hulse-Kemp A.M."/>
            <person name="Babiker E."/>
            <person name="Staton M."/>
        </authorList>
    </citation>
    <scope>NUCLEOTIDE SEQUENCE [LARGE SCALE GENOMIC DNA]</scope>
    <source>
        <strain evidence="2">cv. NJ 8807/NJ 8810</strain>
        <tissue evidence="1">Young leaf</tissue>
    </source>
</reference>
<evidence type="ECO:0000313" key="1">
    <source>
        <dbReference type="EMBL" id="KAH7866688.1"/>
    </source>
</evidence>
<dbReference type="Proteomes" id="UP000828048">
    <property type="component" value="Chromosome 9"/>
</dbReference>
<accession>A0ACB7ZLE2</accession>
<dbReference type="EMBL" id="CM037159">
    <property type="protein sequence ID" value="KAH7866688.1"/>
    <property type="molecule type" value="Genomic_DNA"/>
</dbReference>